<proteinExistence type="predicted"/>
<reference evidence="1" key="2">
    <citation type="journal article" date="2015" name="Fish Shellfish Immunol.">
        <title>Early steps in the European eel (Anguilla anguilla)-Vibrio vulnificus interaction in the gills: Role of the RtxA13 toxin.</title>
        <authorList>
            <person name="Callol A."/>
            <person name="Pajuelo D."/>
            <person name="Ebbesson L."/>
            <person name="Teles M."/>
            <person name="MacKenzie S."/>
            <person name="Amaro C."/>
        </authorList>
    </citation>
    <scope>NUCLEOTIDE SEQUENCE</scope>
</reference>
<reference evidence="1" key="1">
    <citation type="submission" date="2014-11" db="EMBL/GenBank/DDBJ databases">
        <authorList>
            <person name="Amaro Gonzalez C."/>
        </authorList>
    </citation>
    <scope>NUCLEOTIDE SEQUENCE</scope>
</reference>
<accession>A0A0E9PNX1</accession>
<dbReference type="AlphaFoldDB" id="A0A0E9PNX1"/>
<evidence type="ECO:0000313" key="1">
    <source>
        <dbReference type="EMBL" id="JAH06311.1"/>
    </source>
</evidence>
<dbReference type="EMBL" id="GBXM01102266">
    <property type="protein sequence ID" value="JAH06311.1"/>
    <property type="molecule type" value="Transcribed_RNA"/>
</dbReference>
<name>A0A0E9PNX1_ANGAN</name>
<protein>
    <submittedName>
        <fullName evidence="1">Uncharacterized protein</fullName>
    </submittedName>
</protein>
<sequence>MPCTGTTGNGSYVYRKICPRAIEHKDI</sequence>
<organism evidence="1">
    <name type="scientific">Anguilla anguilla</name>
    <name type="common">European freshwater eel</name>
    <name type="synonym">Muraena anguilla</name>
    <dbReference type="NCBI Taxonomy" id="7936"/>
    <lineage>
        <taxon>Eukaryota</taxon>
        <taxon>Metazoa</taxon>
        <taxon>Chordata</taxon>
        <taxon>Craniata</taxon>
        <taxon>Vertebrata</taxon>
        <taxon>Euteleostomi</taxon>
        <taxon>Actinopterygii</taxon>
        <taxon>Neopterygii</taxon>
        <taxon>Teleostei</taxon>
        <taxon>Anguilliformes</taxon>
        <taxon>Anguillidae</taxon>
        <taxon>Anguilla</taxon>
    </lineage>
</organism>